<dbReference type="AlphaFoldDB" id="A0A545VJL9"/>
<keyword evidence="3" id="KW-1185">Reference proteome</keyword>
<name>A0A545VJL9_9HYPO</name>
<gene>
    <name evidence="2" type="ORF">IF1G_10930</name>
</gene>
<reference evidence="2 3" key="1">
    <citation type="journal article" date="2019" name="Appl. Microbiol. Biotechnol.">
        <title>Genome sequence of Isaria javanica and comparative genome analysis insights into family S53 peptidase evolution in fungal entomopathogens.</title>
        <authorList>
            <person name="Lin R."/>
            <person name="Zhang X."/>
            <person name="Xin B."/>
            <person name="Zou M."/>
            <person name="Gao Y."/>
            <person name="Qin F."/>
            <person name="Hu Q."/>
            <person name="Xie B."/>
            <person name="Cheng X."/>
        </authorList>
    </citation>
    <scope>NUCLEOTIDE SEQUENCE [LARGE SCALE GENOMIC DNA]</scope>
    <source>
        <strain evidence="2 3">IJ1G</strain>
    </source>
</reference>
<evidence type="ECO:0000313" key="3">
    <source>
        <dbReference type="Proteomes" id="UP000315783"/>
    </source>
</evidence>
<evidence type="ECO:0000313" key="2">
    <source>
        <dbReference type="EMBL" id="TQV90451.1"/>
    </source>
</evidence>
<sequence length="116" mass="11630">MSRLLGLVALALLPSALATGTGGCNADNCARAVTGTRRGELAVTQAQSDCSQFMQKTSTAPVVTVTSTVIVPTYASACSGSVRYASACSCWGIPGDVVTVTPTTTITTTLDAAPTA</sequence>
<dbReference type="EMBL" id="SPUK01000027">
    <property type="protein sequence ID" value="TQV90451.1"/>
    <property type="molecule type" value="Genomic_DNA"/>
</dbReference>
<comment type="caution">
    <text evidence="2">The sequence shown here is derived from an EMBL/GenBank/DDBJ whole genome shotgun (WGS) entry which is preliminary data.</text>
</comment>
<feature type="signal peptide" evidence="1">
    <location>
        <begin position="1"/>
        <end position="18"/>
    </location>
</feature>
<dbReference type="PROSITE" id="PS51257">
    <property type="entry name" value="PROKAR_LIPOPROTEIN"/>
    <property type="match status" value="1"/>
</dbReference>
<evidence type="ECO:0000256" key="1">
    <source>
        <dbReference type="SAM" id="SignalP"/>
    </source>
</evidence>
<keyword evidence="1" id="KW-0732">Signal</keyword>
<protein>
    <submittedName>
        <fullName evidence="2">Uncharacterized protein</fullName>
    </submittedName>
</protein>
<dbReference type="OrthoDB" id="5596743at2759"/>
<dbReference type="Proteomes" id="UP000315783">
    <property type="component" value="Unassembled WGS sequence"/>
</dbReference>
<proteinExistence type="predicted"/>
<organism evidence="2 3">
    <name type="scientific">Cordyceps javanica</name>
    <dbReference type="NCBI Taxonomy" id="43265"/>
    <lineage>
        <taxon>Eukaryota</taxon>
        <taxon>Fungi</taxon>
        <taxon>Dikarya</taxon>
        <taxon>Ascomycota</taxon>
        <taxon>Pezizomycotina</taxon>
        <taxon>Sordariomycetes</taxon>
        <taxon>Hypocreomycetidae</taxon>
        <taxon>Hypocreales</taxon>
        <taxon>Cordycipitaceae</taxon>
        <taxon>Cordyceps</taxon>
    </lineage>
</organism>
<accession>A0A545VJL9</accession>
<feature type="chain" id="PRO_5022082263" evidence="1">
    <location>
        <begin position="19"/>
        <end position="116"/>
    </location>
</feature>
<dbReference type="STRING" id="43265.A0A545VJL9"/>